<dbReference type="GO" id="GO:0009055">
    <property type="term" value="F:electron transfer activity"/>
    <property type="evidence" value="ECO:0007669"/>
    <property type="project" value="InterPro"/>
</dbReference>
<keyword evidence="10" id="KW-1185">Reference proteome</keyword>
<feature type="compositionally biased region" description="Polar residues" evidence="6">
    <location>
        <begin position="211"/>
        <end position="223"/>
    </location>
</feature>
<organism evidence="9 10">
    <name type="scientific">Thalassovita mediterranea</name>
    <dbReference type="NCBI Taxonomy" id="340021"/>
    <lineage>
        <taxon>Bacteria</taxon>
        <taxon>Pseudomonadati</taxon>
        <taxon>Pseudomonadota</taxon>
        <taxon>Alphaproteobacteria</taxon>
        <taxon>Rhodobacterales</taxon>
        <taxon>Roseobacteraceae</taxon>
        <taxon>Thalassovita</taxon>
    </lineage>
</organism>
<keyword evidence="3 7" id="KW-0812">Transmembrane</keyword>
<evidence type="ECO:0000256" key="5">
    <source>
        <dbReference type="ARBA" id="ARBA00023136"/>
    </source>
</evidence>
<evidence type="ECO:0000256" key="1">
    <source>
        <dbReference type="ARBA" id="ARBA00004651"/>
    </source>
</evidence>
<feature type="transmembrane region" description="Helical" evidence="7">
    <location>
        <begin position="20"/>
        <end position="39"/>
    </location>
</feature>
<dbReference type="GO" id="GO:0005886">
    <property type="term" value="C:plasma membrane"/>
    <property type="evidence" value="ECO:0007669"/>
    <property type="project" value="UniProtKB-SubCell"/>
</dbReference>
<reference evidence="9 10" key="1">
    <citation type="submission" date="2015-09" db="EMBL/GenBank/DDBJ databases">
        <authorList>
            <consortium name="Swine Surveillance"/>
        </authorList>
    </citation>
    <scope>NUCLEOTIDE SEQUENCE [LARGE SCALE GENOMIC DNA]</scope>
    <source>
        <strain evidence="9 10">CECT 8383</strain>
    </source>
</reference>
<evidence type="ECO:0000313" key="10">
    <source>
        <dbReference type="Proteomes" id="UP000051681"/>
    </source>
</evidence>
<dbReference type="Pfam" id="PF01292">
    <property type="entry name" value="Ni_hydr_CYTB"/>
    <property type="match status" value="1"/>
</dbReference>
<gene>
    <name evidence="9" type="ORF">TM5383_02218</name>
</gene>
<dbReference type="InterPro" id="IPR051542">
    <property type="entry name" value="Hydrogenase_cytochrome"/>
</dbReference>
<dbReference type="GO" id="GO:0020037">
    <property type="term" value="F:heme binding"/>
    <property type="evidence" value="ECO:0007669"/>
    <property type="project" value="TreeGrafter"/>
</dbReference>
<dbReference type="EMBL" id="CYSF01000011">
    <property type="protein sequence ID" value="CUH84996.1"/>
    <property type="molecule type" value="Genomic_DNA"/>
</dbReference>
<proteinExistence type="predicted"/>
<dbReference type="OrthoDB" id="196472at2"/>
<name>A0A0P1GQV0_9RHOB</name>
<evidence type="ECO:0000256" key="7">
    <source>
        <dbReference type="SAM" id="Phobius"/>
    </source>
</evidence>
<feature type="transmembrane region" description="Helical" evidence="7">
    <location>
        <begin position="159"/>
        <end position="180"/>
    </location>
</feature>
<keyword evidence="4 7" id="KW-1133">Transmembrane helix</keyword>
<accession>A0A0P1GQV0</accession>
<evidence type="ECO:0000256" key="4">
    <source>
        <dbReference type="ARBA" id="ARBA00022989"/>
    </source>
</evidence>
<dbReference type="SUPFAM" id="SSF81342">
    <property type="entry name" value="Transmembrane di-heme cytochromes"/>
    <property type="match status" value="1"/>
</dbReference>
<dbReference type="Proteomes" id="UP000051681">
    <property type="component" value="Unassembled WGS sequence"/>
</dbReference>
<evidence type="ECO:0000256" key="2">
    <source>
        <dbReference type="ARBA" id="ARBA00022475"/>
    </source>
</evidence>
<dbReference type="GO" id="GO:0022904">
    <property type="term" value="P:respiratory electron transport chain"/>
    <property type="evidence" value="ECO:0007669"/>
    <property type="project" value="InterPro"/>
</dbReference>
<protein>
    <submittedName>
        <fullName evidence="9">Cytochrome b</fullName>
    </submittedName>
</protein>
<dbReference type="Gene3D" id="1.20.950.20">
    <property type="entry name" value="Transmembrane di-heme cytochromes, Chain C"/>
    <property type="match status" value="1"/>
</dbReference>
<feature type="transmembrane region" description="Helical" evidence="7">
    <location>
        <begin position="107"/>
        <end position="128"/>
    </location>
</feature>
<keyword evidence="5 7" id="KW-0472">Membrane</keyword>
<dbReference type="AlphaFoldDB" id="A0A0P1GQV0"/>
<feature type="transmembrane region" description="Helical" evidence="7">
    <location>
        <begin position="51"/>
        <end position="69"/>
    </location>
</feature>
<dbReference type="PANTHER" id="PTHR30485">
    <property type="entry name" value="NI/FE-HYDROGENASE 1 B-TYPE CYTOCHROME SUBUNIT"/>
    <property type="match status" value="1"/>
</dbReference>
<evidence type="ECO:0000259" key="8">
    <source>
        <dbReference type="Pfam" id="PF01292"/>
    </source>
</evidence>
<dbReference type="InterPro" id="IPR016174">
    <property type="entry name" value="Di-haem_cyt_TM"/>
</dbReference>
<dbReference type="InterPro" id="IPR011577">
    <property type="entry name" value="Cyt_b561_bac/Ni-Hgenase"/>
</dbReference>
<evidence type="ECO:0000256" key="6">
    <source>
        <dbReference type="SAM" id="MobiDB-lite"/>
    </source>
</evidence>
<comment type="subcellular location">
    <subcellularLocation>
        <location evidence="1">Cell membrane</location>
        <topology evidence="1">Multi-pass membrane protein</topology>
    </subcellularLocation>
</comment>
<dbReference type="PANTHER" id="PTHR30485:SF2">
    <property type="entry name" value="BLL0597 PROTEIN"/>
    <property type="match status" value="1"/>
</dbReference>
<keyword evidence="2" id="KW-1003">Cell membrane</keyword>
<evidence type="ECO:0000313" key="9">
    <source>
        <dbReference type="EMBL" id="CUH84996.1"/>
    </source>
</evidence>
<feature type="domain" description="Cytochrome b561 bacterial/Ni-hydrogenase" evidence="8">
    <location>
        <begin position="17"/>
        <end position="192"/>
    </location>
</feature>
<evidence type="ECO:0000256" key="3">
    <source>
        <dbReference type="ARBA" id="ARBA00022692"/>
    </source>
</evidence>
<feature type="region of interest" description="Disordered" evidence="6">
    <location>
        <begin position="210"/>
        <end position="231"/>
    </location>
</feature>
<sequence>MPNRPQEKEPLHTVRLWDPALRLFHWALVACVVTGWGLGKFGPGIMTLHFYAGYGVIALLAFRLIWGLFGSWPARFSDFLYGPAQLLGYLRRLPHRRPSHWPGHSPIGGLAVFALLAVLGLQATTGLFTDPDDFLNRGPLADYVSDDWVAFASHWHVKLAKAVLALVGLHLAAILFYRLWKHENLVPAMIHGRKTVQGVLTRDIPADRILETNTPASPPTQDSTQEKDGTP</sequence>
<dbReference type="STRING" id="340021.TM5383_02218"/>